<accession>A0ABV5I495</accession>
<dbReference type="PANTHER" id="PTHR30558">
    <property type="entry name" value="EXBD MEMBRANE COMPONENT OF PMF-DRIVEN MACROMOLECULE IMPORT SYSTEM"/>
    <property type="match status" value="1"/>
</dbReference>
<dbReference type="RefSeq" id="WP_377070878.1">
    <property type="nucleotide sequence ID" value="NZ_JBHMEC010000027.1"/>
</dbReference>
<evidence type="ECO:0000313" key="8">
    <source>
        <dbReference type="EMBL" id="MFB9151288.1"/>
    </source>
</evidence>
<name>A0ABV5I495_9RHOB</name>
<dbReference type="Proteomes" id="UP001589670">
    <property type="component" value="Unassembled WGS sequence"/>
</dbReference>
<dbReference type="EMBL" id="JBHMEC010000027">
    <property type="protein sequence ID" value="MFB9151288.1"/>
    <property type="molecule type" value="Genomic_DNA"/>
</dbReference>
<evidence type="ECO:0000256" key="2">
    <source>
        <dbReference type="ARBA" id="ARBA00005811"/>
    </source>
</evidence>
<evidence type="ECO:0000256" key="3">
    <source>
        <dbReference type="ARBA" id="ARBA00022475"/>
    </source>
</evidence>
<keyword evidence="7" id="KW-0813">Transport</keyword>
<protein>
    <submittedName>
        <fullName evidence="8">ExbD/TolR family protein</fullName>
    </submittedName>
</protein>
<comment type="subcellular location">
    <subcellularLocation>
        <location evidence="1">Cell membrane</location>
        <topology evidence="1">Single-pass membrane protein</topology>
    </subcellularLocation>
    <subcellularLocation>
        <location evidence="7">Cell membrane</location>
        <topology evidence="7">Single-pass type II membrane protein</topology>
    </subcellularLocation>
</comment>
<dbReference type="InterPro" id="IPR003400">
    <property type="entry name" value="ExbD"/>
</dbReference>
<keyword evidence="3" id="KW-1003">Cell membrane</keyword>
<reference evidence="8 9" key="1">
    <citation type="submission" date="2024-09" db="EMBL/GenBank/DDBJ databases">
        <authorList>
            <person name="Sun Q."/>
            <person name="Mori K."/>
        </authorList>
    </citation>
    <scope>NUCLEOTIDE SEQUENCE [LARGE SCALE GENOMIC DNA]</scope>
    <source>
        <strain evidence="8 9">CECT 9424</strain>
    </source>
</reference>
<comment type="similarity">
    <text evidence="2 7">Belongs to the ExbD/TolR family.</text>
</comment>
<sequence length="157" mass="16001">MAAPAPLGAAGGGALAGRLAGPARGRRGFSLTPLADIMFQLLIFFMLSSSLAPYALLPMSPPASATATAPEAPDRPAPQAAPAAPAQVIWHLEHGALRAGTERIPLAALPGALDALRAEGIDDIVVFVSQAARAQDIADLLEPVRRAGFARLQLIGG</sequence>
<dbReference type="Pfam" id="PF02472">
    <property type="entry name" value="ExbD"/>
    <property type="match status" value="1"/>
</dbReference>
<evidence type="ECO:0000256" key="6">
    <source>
        <dbReference type="ARBA" id="ARBA00023136"/>
    </source>
</evidence>
<evidence type="ECO:0000256" key="1">
    <source>
        <dbReference type="ARBA" id="ARBA00004162"/>
    </source>
</evidence>
<organism evidence="8 9">
    <name type="scientific">Roseovarius ramblicola</name>
    <dbReference type="NCBI Taxonomy" id="2022336"/>
    <lineage>
        <taxon>Bacteria</taxon>
        <taxon>Pseudomonadati</taxon>
        <taxon>Pseudomonadota</taxon>
        <taxon>Alphaproteobacteria</taxon>
        <taxon>Rhodobacterales</taxon>
        <taxon>Roseobacteraceae</taxon>
        <taxon>Roseovarius</taxon>
    </lineage>
</organism>
<evidence type="ECO:0000313" key="9">
    <source>
        <dbReference type="Proteomes" id="UP001589670"/>
    </source>
</evidence>
<comment type="caution">
    <text evidence="8">The sequence shown here is derived from an EMBL/GenBank/DDBJ whole genome shotgun (WGS) entry which is preliminary data.</text>
</comment>
<keyword evidence="6" id="KW-0472">Membrane</keyword>
<gene>
    <name evidence="8" type="ORF">ACFFU4_16170</name>
</gene>
<keyword evidence="4 7" id="KW-0812">Transmembrane</keyword>
<keyword evidence="9" id="KW-1185">Reference proteome</keyword>
<evidence type="ECO:0000256" key="4">
    <source>
        <dbReference type="ARBA" id="ARBA00022692"/>
    </source>
</evidence>
<keyword evidence="7" id="KW-0653">Protein transport</keyword>
<keyword evidence="5" id="KW-1133">Transmembrane helix</keyword>
<proteinExistence type="inferred from homology"/>
<evidence type="ECO:0000256" key="7">
    <source>
        <dbReference type="RuleBase" id="RU003879"/>
    </source>
</evidence>
<evidence type="ECO:0000256" key="5">
    <source>
        <dbReference type="ARBA" id="ARBA00022989"/>
    </source>
</evidence>